<dbReference type="AlphaFoldDB" id="A0AAW2LKN4"/>
<name>A0AAW2LKN4_SESRA</name>
<gene>
    <name evidence="2" type="ORF">Sradi_5234400</name>
</gene>
<organism evidence="2">
    <name type="scientific">Sesamum radiatum</name>
    <name type="common">Black benniseed</name>
    <dbReference type="NCBI Taxonomy" id="300843"/>
    <lineage>
        <taxon>Eukaryota</taxon>
        <taxon>Viridiplantae</taxon>
        <taxon>Streptophyta</taxon>
        <taxon>Embryophyta</taxon>
        <taxon>Tracheophyta</taxon>
        <taxon>Spermatophyta</taxon>
        <taxon>Magnoliopsida</taxon>
        <taxon>eudicotyledons</taxon>
        <taxon>Gunneridae</taxon>
        <taxon>Pentapetalae</taxon>
        <taxon>asterids</taxon>
        <taxon>lamiids</taxon>
        <taxon>Lamiales</taxon>
        <taxon>Pedaliaceae</taxon>
        <taxon>Sesamum</taxon>
    </lineage>
</organism>
<sequence length="55" mass="6284">MEDEERPPPAELAMPREPTSPPTPPRDSYSLRFCSFTNVLLARTASMFTFLPKKE</sequence>
<reference evidence="2" key="1">
    <citation type="submission" date="2020-06" db="EMBL/GenBank/DDBJ databases">
        <authorList>
            <person name="Li T."/>
            <person name="Hu X."/>
            <person name="Zhang T."/>
            <person name="Song X."/>
            <person name="Zhang H."/>
            <person name="Dai N."/>
            <person name="Sheng W."/>
            <person name="Hou X."/>
            <person name="Wei L."/>
        </authorList>
    </citation>
    <scope>NUCLEOTIDE SEQUENCE</scope>
    <source>
        <strain evidence="2">G02</strain>
        <tissue evidence="2">Leaf</tissue>
    </source>
</reference>
<reference evidence="2" key="2">
    <citation type="journal article" date="2024" name="Plant">
        <title>Genomic evolution and insights into agronomic trait innovations of Sesamum species.</title>
        <authorList>
            <person name="Miao H."/>
            <person name="Wang L."/>
            <person name="Qu L."/>
            <person name="Liu H."/>
            <person name="Sun Y."/>
            <person name="Le M."/>
            <person name="Wang Q."/>
            <person name="Wei S."/>
            <person name="Zheng Y."/>
            <person name="Lin W."/>
            <person name="Duan Y."/>
            <person name="Cao H."/>
            <person name="Xiong S."/>
            <person name="Wang X."/>
            <person name="Wei L."/>
            <person name="Li C."/>
            <person name="Ma Q."/>
            <person name="Ju M."/>
            <person name="Zhao R."/>
            <person name="Li G."/>
            <person name="Mu C."/>
            <person name="Tian Q."/>
            <person name="Mei H."/>
            <person name="Zhang T."/>
            <person name="Gao T."/>
            <person name="Zhang H."/>
        </authorList>
    </citation>
    <scope>NUCLEOTIDE SEQUENCE</scope>
    <source>
        <strain evidence="2">G02</strain>
    </source>
</reference>
<dbReference type="EMBL" id="JACGWJ010000024">
    <property type="protein sequence ID" value="KAL0319729.1"/>
    <property type="molecule type" value="Genomic_DNA"/>
</dbReference>
<accession>A0AAW2LKN4</accession>
<evidence type="ECO:0000313" key="2">
    <source>
        <dbReference type="EMBL" id="KAL0319729.1"/>
    </source>
</evidence>
<protein>
    <submittedName>
        <fullName evidence="2">Uncharacterized protein</fullName>
    </submittedName>
</protein>
<proteinExistence type="predicted"/>
<comment type="caution">
    <text evidence="2">The sequence shown here is derived from an EMBL/GenBank/DDBJ whole genome shotgun (WGS) entry which is preliminary data.</text>
</comment>
<evidence type="ECO:0000256" key="1">
    <source>
        <dbReference type="SAM" id="MobiDB-lite"/>
    </source>
</evidence>
<feature type="region of interest" description="Disordered" evidence="1">
    <location>
        <begin position="1"/>
        <end position="28"/>
    </location>
</feature>